<sequence length="298" mass="31887">MNTKIFVIISLAVVSTAGMLYADSCTPDCTGKNDGEKVPDPKNCTNYYFCKDEIPSDHALPCDAGMIFDNGDCAPGPACTPICEVTVCPITCNGSYSMISDPFDCSKYYICTAGQVNGPLTCPDDKPYFNGENCVKDKEVCCAVSCTPYCGPGIVEAPDPVDCTKYYMCLEVGIPNEDYHFPCSSGEVFDFQTGRCSSDASCITLCTGSTSNVKSTTTTTTTKTTTTTTSFDCANSLICTGEGFFPQCHFSCQPGYFECTGAGAQGIYHECTGDLVFNTDPLYAYCVLPGNCPFHPSK</sequence>
<name>A0AAW0Y7P5_CHEQU</name>
<evidence type="ECO:0000256" key="1">
    <source>
        <dbReference type="SAM" id="SignalP"/>
    </source>
</evidence>
<proteinExistence type="predicted"/>
<dbReference type="Gene3D" id="2.170.140.10">
    <property type="entry name" value="Chitin binding domain"/>
    <property type="match status" value="1"/>
</dbReference>
<protein>
    <recommendedName>
        <fullName evidence="2">Chitin-binding type-2 domain-containing protein</fullName>
    </recommendedName>
</protein>
<dbReference type="GO" id="GO:0008061">
    <property type="term" value="F:chitin binding"/>
    <property type="evidence" value="ECO:0007669"/>
    <property type="project" value="InterPro"/>
</dbReference>
<dbReference type="InterPro" id="IPR036508">
    <property type="entry name" value="Chitin-bd_dom_sf"/>
</dbReference>
<dbReference type="PROSITE" id="PS50940">
    <property type="entry name" value="CHIT_BIND_II"/>
    <property type="match status" value="3"/>
</dbReference>
<feature type="signal peptide" evidence="1">
    <location>
        <begin position="1"/>
        <end position="22"/>
    </location>
</feature>
<keyword evidence="1" id="KW-0732">Signal</keyword>
<accession>A0AAW0Y7P5</accession>
<dbReference type="EMBL" id="JARKIK010000013">
    <property type="protein sequence ID" value="KAK8748007.1"/>
    <property type="molecule type" value="Genomic_DNA"/>
</dbReference>
<dbReference type="InterPro" id="IPR002557">
    <property type="entry name" value="Chitin-bd_dom"/>
</dbReference>
<organism evidence="3 4">
    <name type="scientific">Cherax quadricarinatus</name>
    <name type="common">Australian red claw crayfish</name>
    <dbReference type="NCBI Taxonomy" id="27406"/>
    <lineage>
        <taxon>Eukaryota</taxon>
        <taxon>Metazoa</taxon>
        <taxon>Ecdysozoa</taxon>
        <taxon>Arthropoda</taxon>
        <taxon>Crustacea</taxon>
        <taxon>Multicrustacea</taxon>
        <taxon>Malacostraca</taxon>
        <taxon>Eumalacostraca</taxon>
        <taxon>Eucarida</taxon>
        <taxon>Decapoda</taxon>
        <taxon>Pleocyemata</taxon>
        <taxon>Astacidea</taxon>
        <taxon>Parastacoidea</taxon>
        <taxon>Parastacidae</taxon>
        <taxon>Cherax</taxon>
    </lineage>
</organism>
<reference evidence="3" key="2">
    <citation type="submission" date="2024-01" db="EMBL/GenBank/DDBJ databases">
        <authorList>
            <person name="He J."/>
            <person name="Wang M."/>
            <person name="Zheng J."/>
            <person name="Liu Z."/>
        </authorList>
    </citation>
    <scope>NUCLEOTIDE SEQUENCE</scope>
    <source>
        <strain evidence="3">ZL_2023a</strain>
        <tissue evidence="3">Muscle</tissue>
    </source>
</reference>
<feature type="domain" description="Chitin-binding type-2" evidence="2">
    <location>
        <begin position="26"/>
        <end position="81"/>
    </location>
</feature>
<evidence type="ECO:0000259" key="2">
    <source>
        <dbReference type="PROSITE" id="PS50940"/>
    </source>
</evidence>
<reference evidence="3 4" key="1">
    <citation type="journal article" date="2024" name="BMC Genomics">
        <title>Genome assembly of redclaw crayfish (Cherax quadricarinatus) provides insights into its immune adaptation and hypoxia tolerance.</title>
        <authorList>
            <person name="Liu Z."/>
            <person name="Zheng J."/>
            <person name="Li H."/>
            <person name="Fang K."/>
            <person name="Wang S."/>
            <person name="He J."/>
            <person name="Zhou D."/>
            <person name="Weng S."/>
            <person name="Chi M."/>
            <person name="Gu Z."/>
            <person name="He J."/>
            <person name="Li F."/>
            <person name="Wang M."/>
        </authorList>
    </citation>
    <scope>NUCLEOTIDE SEQUENCE [LARGE SCALE GENOMIC DNA]</scope>
    <source>
        <strain evidence="3">ZL_2023a</strain>
    </source>
</reference>
<feature type="chain" id="PRO_5044717522" description="Chitin-binding type-2 domain-containing protein" evidence="1">
    <location>
        <begin position="23"/>
        <end position="298"/>
    </location>
</feature>
<comment type="caution">
    <text evidence="3">The sequence shown here is derived from an EMBL/GenBank/DDBJ whole genome shotgun (WGS) entry which is preliminary data.</text>
</comment>
<keyword evidence="4" id="KW-1185">Reference proteome</keyword>
<dbReference type="Proteomes" id="UP001445076">
    <property type="component" value="Unassembled WGS sequence"/>
</dbReference>
<evidence type="ECO:0000313" key="3">
    <source>
        <dbReference type="EMBL" id="KAK8748009.1"/>
    </source>
</evidence>
<dbReference type="AlphaFoldDB" id="A0AAW0Y7P5"/>
<feature type="domain" description="Chitin-binding type-2" evidence="2">
    <location>
        <begin position="147"/>
        <end position="204"/>
    </location>
</feature>
<dbReference type="SMART" id="SM00494">
    <property type="entry name" value="ChtBD2"/>
    <property type="match status" value="4"/>
</dbReference>
<dbReference type="GO" id="GO:0005576">
    <property type="term" value="C:extracellular region"/>
    <property type="evidence" value="ECO:0007669"/>
    <property type="project" value="InterPro"/>
</dbReference>
<dbReference type="SUPFAM" id="SSF57625">
    <property type="entry name" value="Invertebrate chitin-binding proteins"/>
    <property type="match status" value="2"/>
</dbReference>
<dbReference type="EMBL" id="JARKIK010000013">
    <property type="protein sequence ID" value="KAK8748008.1"/>
    <property type="molecule type" value="Genomic_DNA"/>
</dbReference>
<gene>
    <name evidence="3" type="ORF">OTU49_016268</name>
</gene>
<evidence type="ECO:0000313" key="4">
    <source>
        <dbReference type="Proteomes" id="UP001445076"/>
    </source>
</evidence>
<dbReference type="Pfam" id="PF01607">
    <property type="entry name" value="CBM_14"/>
    <property type="match status" value="2"/>
</dbReference>
<dbReference type="EMBL" id="JARKIK010000013">
    <property type="protein sequence ID" value="KAK8748009.1"/>
    <property type="molecule type" value="Genomic_DNA"/>
</dbReference>
<feature type="domain" description="Chitin-binding type-2" evidence="2">
    <location>
        <begin position="89"/>
        <end position="144"/>
    </location>
</feature>